<evidence type="ECO:0000313" key="2">
    <source>
        <dbReference type="EMBL" id="KKN07587.1"/>
    </source>
</evidence>
<comment type="caution">
    <text evidence="2">The sequence shown here is derived from an EMBL/GenBank/DDBJ whole genome shotgun (WGS) entry which is preliminary data.</text>
</comment>
<gene>
    <name evidence="2" type="ORF">LCGC14_1065330</name>
</gene>
<keyword evidence="1" id="KW-0175">Coiled coil</keyword>
<dbReference type="AlphaFoldDB" id="A0A0F9N6U3"/>
<accession>A0A0F9N6U3</accession>
<evidence type="ECO:0000256" key="1">
    <source>
        <dbReference type="SAM" id="Coils"/>
    </source>
</evidence>
<proteinExistence type="predicted"/>
<reference evidence="2" key="1">
    <citation type="journal article" date="2015" name="Nature">
        <title>Complex archaea that bridge the gap between prokaryotes and eukaryotes.</title>
        <authorList>
            <person name="Spang A."/>
            <person name="Saw J.H."/>
            <person name="Jorgensen S.L."/>
            <person name="Zaremba-Niedzwiedzka K."/>
            <person name="Martijn J."/>
            <person name="Lind A.E."/>
            <person name="van Eijk R."/>
            <person name="Schleper C."/>
            <person name="Guy L."/>
            <person name="Ettema T.J."/>
        </authorList>
    </citation>
    <scope>NUCLEOTIDE SEQUENCE</scope>
</reference>
<protein>
    <submittedName>
        <fullName evidence="2">Uncharacterized protein</fullName>
    </submittedName>
</protein>
<feature type="coiled-coil region" evidence="1">
    <location>
        <begin position="137"/>
        <end position="164"/>
    </location>
</feature>
<organism evidence="2">
    <name type="scientific">marine sediment metagenome</name>
    <dbReference type="NCBI Taxonomy" id="412755"/>
    <lineage>
        <taxon>unclassified sequences</taxon>
        <taxon>metagenomes</taxon>
        <taxon>ecological metagenomes</taxon>
    </lineage>
</organism>
<name>A0A0F9N6U3_9ZZZZ</name>
<sequence>MDRIHQGKSFNFQILSSLSYFLECDLDYLAFEGMTYEDSIFRKANTIVAIGEAKYRSSKKNWTLNALFFENGKGPFAQLWNNDRKEVDLLFFTNKDIDKKLNFENFGIKISDNDLQRILEKLKNNEQINKNPNIRDLKNFISRIQIFKSDIKTLENKLQESLNDENYKTNLENIRYFMGYINSDSYKSGEFVHRTNILKKLSIKESENKKQLDYKTINSNNIFHKIYFELIWSRKYQDFLSSFLKYNPEYLKENVQQSIEKLLESKFIKYIDYDEKVVLKSTYRPLFEYIQNNIIKRKDNSKKEEYMSLTSLDEIIFKKIFNSKWFLKILTTNVGNPVEHTIQLHNGEIIRLKKSLCPSTPILSYLANFLEEIFTVSGIFYRKLQNYNIFPHISEFNKKISFDEFTSIWLEKQIENLNIDSFITNEFRLAQKYLGDYESTKIFLQSLLNNKTWLCIPIEFVLKMLTIERVQMTFLAAFGMIN</sequence>
<dbReference type="EMBL" id="LAZR01004552">
    <property type="protein sequence ID" value="KKN07587.1"/>
    <property type="molecule type" value="Genomic_DNA"/>
</dbReference>